<dbReference type="Pfam" id="PF08144">
    <property type="entry name" value="CPL"/>
    <property type="match status" value="1"/>
</dbReference>
<dbReference type="InterPro" id="IPR016024">
    <property type="entry name" value="ARM-type_fold"/>
</dbReference>
<dbReference type="InterPro" id="IPR001313">
    <property type="entry name" value="Pumilio_RNA-bd_rpt"/>
</dbReference>
<feature type="domain" description="PUM-HD" evidence="5">
    <location>
        <begin position="123"/>
        <end position="486"/>
    </location>
</feature>
<dbReference type="Proteomes" id="UP000310189">
    <property type="component" value="Unassembled WGS sequence"/>
</dbReference>
<dbReference type="GO" id="GO:0003729">
    <property type="term" value="F:mRNA binding"/>
    <property type="evidence" value="ECO:0007669"/>
    <property type="project" value="TreeGrafter"/>
</dbReference>
<dbReference type="GO" id="GO:0006417">
    <property type="term" value="P:regulation of translation"/>
    <property type="evidence" value="ECO:0007669"/>
    <property type="project" value="TreeGrafter"/>
</dbReference>
<gene>
    <name evidence="6" type="ORF">E3P99_03171</name>
</gene>
<comment type="caution">
    <text evidence="6">The sequence shown here is derived from an EMBL/GenBank/DDBJ whole genome shotgun (WGS) entry which is preliminary data.</text>
</comment>
<sequence>MVKRAANGGKENQNKRSKTSFQPKVKKEEPAPAKRKAPITGSAPVKGEDSDEEEEEEEEGYEEVPAASEGEEDVGEDEADGEEPVADADKAASNRKMHAEAKEKAAVRKAHKPHSEIVAKAKVHWEMVRQSKNITKEERKKHLDPLVQVVTGHVKDVIFKHDASRIIQSIVKYGGRSERELVAHELEGSYLQLAQDKYANFLLTKLIRYCPTFRPKILASFHGHVPKLLLHKYASGVIEDAFALYANAQDRQALVRDLYGKEFSLFNDDENKKGKVLKDLLADENQSKREMMMENVRNTLQSIFEHSDKGAVSHSIVHRALWEYMSALESVYGEQEADRKRKSLLEDCNDILPEMVHTRDGSRATREFIATTSAKERKVILKVIKPHIEKMATDDQAQFVLFTALDAVDDTKALTQSVISPMTKAAEEIAFDKNGRRSLHYLTTPRSTKHFTPAFIATIAETDEALKRTSKKDFNTRRAEIVKASSADLLKVVEELPRRLIMDAGGSLILTDIMLYTVGDKSRALDALAGLIETSNDVLDFAPASRVYKTLLQGGKFDKAENKVVVTDPELSKQSADKLWKAIQSHAVKLAKSSGTFVIAELVEAVAANGLDAIKEEIANEFDTPQRDEIKKSEAKGSAVLLEKLEKLN</sequence>
<dbReference type="Gene3D" id="1.25.10.10">
    <property type="entry name" value="Leucine-rich Repeat Variant"/>
    <property type="match status" value="1"/>
</dbReference>
<reference evidence="6 7" key="1">
    <citation type="submission" date="2019-03" db="EMBL/GenBank/DDBJ databases">
        <title>Sequencing 23 genomes of Wallemia ichthyophaga.</title>
        <authorList>
            <person name="Gostincar C."/>
        </authorList>
    </citation>
    <scope>NUCLEOTIDE SEQUENCE [LARGE SCALE GENOMIC DNA]</scope>
    <source>
        <strain evidence="6 7">EXF-5753</strain>
    </source>
</reference>
<keyword evidence="7" id="KW-1185">Reference proteome</keyword>
<keyword evidence="1" id="KW-0677">Repeat</keyword>
<feature type="compositionally biased region" description="Basic and acidic residues" evidence="4">
    <location>
        <begin position="87"/>
        <end position="106"/>
    </location>
</feature>
<feature type="compositionally biased region" description="Acidic residues" evidence="4">
    <location>
        <begin position="69"/>
        <end position="86"/>
    </location>
</feature>
<evidence type="ECO:0000313" key="6">
    <source>
        <dbReference type="EMBL" id="TIA87447.1"/>
    </source>
</evidence>
<name>A0A4T0FGF4_9BASI</name>
<feature type="region of interest" description="Disordered" evidence="4">
    <location>
        <begin position="1"/>
        <end position="113"/>
    </location>
</feature>
<evidence type="ECO:0000256" key="2">
    <source>
        <dbReference type="ARBA" id="ARBA00022884"/>
    </source>
</evidence>
<evidence type="ECO:0000256" key="4">
    <source>
        <dbReference type="SAM" id="MobiDB-lite"/>
    </source>
</evidence>
<dbReference type="PROSITE" id="PS50303">
    <property type="entry name" value="PUM_HD"/>
    <property type="match status" value="1"/>
</dbReference>
<evidence type="ECO:0000256" key="3">
    <source>
        <dbReference type="PROSITE-ProRule" id="PRU00317"/>
    </source>
</evidence>
<evidence type="ECO:0000313" key="7">
    <source>
        <dbReference type="Proteomes" id="UP000310189"/>
    </source>
</evidence>
<dbReference type="OrthoDB" id="497380at2759"/>
<dbReference type="PROSITE" id="PS50302">
    <property type="entry name" value="PUM"/>
    <property type="match status" value="1"/>
</dbReference>
<proteinExistence type="predicted"/>
<dbReference type="InterPro" id="IPR011989">
    <property type="entry name" value="ARM-like"/>
</dbReference>
<dbReference type="InterPro" id="IPR040059">
    <property type="entry name" value="PUM3"/>
</dbReference>
<dbReference type="PANTHER" id="PTHR13389">
    <property type="entry name" value="PUMILIO HOMOLOG 3"/>
    <property type="match status" value="1"/>
</dbReference>
<accession>A0A4T0FGF4</accession>
<evidence type="ECO:0000256" key="1">
    <source>
        <dbReference type="ARBA" id="ARBA00022737"/>
    </source>
</evidence>
<dbReference type="SUPFAM" id="SSF48371">
    <property type="entry name" value="ARM repeat"/>
    <property type="match status" value="1"/>
</dbReference>
<dbReference type="InterPro" id="IPR012959">
    <property type="entry name" value="CPL_dom"/>
</dbReference>
<dbReference type="SMART" id="SM00025">
    <property type="entry name" value="Pumilio"/>
    <property type="match status" value="4"/>
</dbReference>
<organism evidence="6 7">
    <name type="scientific">Wallemia hederae</name>
    <dbReference type="NCBI Taxonomy" id="1540922"/>
    <lineage>
        <taxon>Eukaryota</taxon>
        <taxon>Fungi</taxon>
        <taxon>Dikarya</taxon>
        <taxon>Basidiomycota</taxon>
        <taxon>Wallemiomycotina</taxon>
        <taxon>Wallemiomycetes</taxon>
        <taxon>Wallemiales</taxon>
        <taxon>Wallemiaceae</taxon>
        <taxon>Wallemia</taxon>
    </lineage>
</organism>
<feature type="repeat" description="Pumilio" evidence="3">
    <location>
        <begin position="185"/>
        <end position="220"/>
    </location>
</feature>
<evidence type="ECO:0000259" key="5">
    <source>
        <dbReference type="PROSITE" id="PS50303"/>
    </source>
</evidence>
<dbReference type="EMBL" id="SPNW01000055">
    <property type="protein sequence ID" value="TIA87447.1"/>
    <property type="molecule type" value="Genomic_DNA"/>
</dbReference>
<feature type="compositionally biased region" description="Acidic residues" evidence="4">
    <location>
        <begin position="49"/>
        <end position="62"/>
    </location>
</feature>
<keyword evidence="2" id="KW-0694">RNA-binding</keyword>
<dbReference type="InterPro" id="IPR033133">
    <property type="entry name" value="PUM-HD"/>
</dbReference>
<dbReference type="PANTHER" id="PTHR13389:SF0">
    <property type="entry name" value="PUMILIO HOMOLOG 3"/>
    <property type="match status" value="1"/>
</dbReference>
<protein>
    <recommendedName>
        <fullName evidence="5">PUM-HD domain-containing protein</fullName>
    </recommendedName>
</protein>
<dbReference type="GO" id="GO:0005730">
    <property type="term" value="C:nucleolus"/>
    <property type="evidence" value="ECO:0007669"/>
    <property type="project" value="TreeGrafter"/>
</dbReference>
<dbReference type="AlphaFoldDB" id="A0A4T0FGF4"/>